<evidence type="ECO:0000256" key="1">
    <source>
        <dbReference type="ARBA" id="ARBA00023015"/>
    </source>
</evidence>
<organism evidence="6 7">
    <name type="scientific">Microbacterium saperdae</name>
    <dbReference type="NCBI Taxonomy" id="69368"/>
    <lineage>
        <taxon>Bacteria</taxon>
        <taxon>Bacillati</taxon>
        <taxon>Actinomycetota</taxon>
        <taxon>Actinomycetes</taxon>
        <taxon>Micrococcales</taxon>
        <taxon>Microbacteriaceae</taxon>
        <taxon>Microbacterium</taxon>
    </lineage>
</organism>
<dbReference type="RefSeq" id="WP_141873397.1">
    <property type="nucleotide sequence ID" value="NZ_VFOX01000002.1"/>
</dbReference>
<evidence type="ECO:0000256" key="3">
    <source>
        <dbReference type="ARBA" id="ARBA00023163"/>
    </source>
</evidence>
<dbReference type="InterPro" id="IPR014757">
    <property type="entry name" value="Tscrpt_reg_IclR_C"/>
</dbReference>
<dbReference type="OrthoDB" id="8479143at2"/>
<dbReference type="SUPFAM" id="SSF46785">
    <property type="entry name" value="Winged helix' DNA-binding domain"/>
    <property type="match status" value="1"/>
</dbReference>
<reference evidence="6 7" key="1">
    <citation type="submission" date="2019-06" db="EMBL/GenBank/DDBJ databases">
        <title>Sequencing the genomes of 1000 actinobacteria strains.</title>
        <authorList>
            <person name="Klenk H.-P."/>
        </authorList>
    </citation>
    <scope>NUCLEOTIDE SEQUENCE [LARGE SCALE GENOMIC DNA]</scope>
    <source>
        <strain evidence="6 7">DSM 20169</strain>
    </source>
</reference>
<dbReference type="PANTHER" id="PTHR30136:SF24">
    <property type="entry name" value="HTH-TYPE TRANSCRIPTIONAL REPRESSOR ALLR"/>
    <property type="match status" value="1"/>
</dbReference>
<dbReference type="Pfam" id="PF09339">
    <property type="entry name" value="HTH_IclR"/>
    <property type="match status" value="1"/>
</dbReference>
<evidence type="ECO:0000256" key="2">
    <source>
        <dbReference type="ARBA" id="ARBA00023125"/>
    </source>
</evidence>
<evidence type="ECO:0000313" key="6">
    <source>
        <dbReference type="EMBL" id="TQL81618.1"/>
    </source>
</evidence>
<dbReference type="SMART" id="SM00346">
    <property type="entry name" value="HTH_ICLR"/>
    <property type="match status" value="1"/>
</dbReference>
<dbReference type="Proteomes" id="UP000317209">
    <property type="component" value="Unassembled WGS sequence"/>
</dbReference>
<gene>
    <name evidence="6" type="ORF">FB560_3091</name>
</gene>
<dbReference type="PROSITE" id="PS51078">
    <property type="entry name" value="ICLR_ED"/>
    <property type="match status" value="1"/>
</dbReference>
<dbReference type="AlphaFoldDB" id="A0A543B9W2"/>
<comment type="caution">
    <text evidence="6">The sequence shown here is derived from an EMBL/GenBank/DDBJ whole genome shotgun (WGS) entry which is preliminary data.</text>
</comment>
<feature type="domain" description="HTH iclR-type" evidence="4">
    <location>
        <begin position="15"/>
        <end position="77"/>
    </location>
</feature>
<dbReference type="GO" id="GO:0003677">
    <property type="term" value="F:DNA binding"/>
    <property type="evidence" value="ECO:0007669"/>
    <property type="project" value="UniProtKB-KW"/>
</dbReference>
<feature type="domain" description="IclR-ED" evidence="5">
    <location>
        <begin position="78"/>
        <end position="256"/>
    </location>
</feature>
<evidence type="ECO:0000259" key="4">
    <source>
        <dbReference type="PROSITE" id="PS51077"/>
    </source>
</evidence>
<dbReference type="GO" id="GO:0003700">
    <property type="term" value="F:DNA-binding transcription factor activity"/>
    <property type="evidence" value="ECO:0007669"/>
    <property type="project" value="TreeGrafter"/>
</dbReference>
<dbReference type="EMBL" id="VFOX01000002">
    <property type="protein sequence ID" value="TQL81618.1"/>
    <property type="molecule type" value="Genomic_DNA"/>
</dbReference>
<keyword evidence="7" id="KW-1185">Reference proteome</keyword>
<keyword evidence="2" id="KW-0238">DNA-binding</keyword>
<dbReference type="Gene3D" id="3.30.450.40">
    <property type="match status" value="1"/>
</dbReference>
<dbReference type="InterPro" id="IPR029016">
    <property type="entry name" value="GAF-like_dom_sf"/>
</dbReference>
<dbReference type="Pfam" id="PF01614">
    <property type="entry name" value="IclR_C"/>
    <property type="match status" value="1"/>
</dbReference>
<dbReference type="PROSITE" id="PS51077">
    <property type="entry name" value="HTH_ICLR"/>
    <property type="match status" value="1"/>
</dbReference>
<dbReference type="InterPro" id="IPR005471">
    <property type="entry name" value="Tscrpt_reg_IclR_N"/>
</dbReference>
<proteinExistence type="predicted"/>
<name>A0A543B9W2_9MICO</name>
<evidence type="ECO:0000313" key="7">
    <source>
        <dbReference type="Proteomes" id="UP000317209"/>
    </source>
</evidence>
<sequence>MATEAPGDDVNLYGIRAVERTCDLLDTLAASGGPVSLTALAKACGLPKTSAFRYLSTLVARNYVERVGDSNDFRLGVGVYSLQADHLERLGQIARPHLERLRDELGETANMGILVGREVAYVDIVESTHAVRLAARPRDRDALHCTALGKAILARMPLEAAEKLVGERFSPRTERTILSWPALRDDLDRVRAQGYAVDDEENEIGGRCIAVPIPIESPRIAISVSSVTPRLPMDKVPVVAARLRAVAAVIAEEAAGL</sequence>
<dbReference type="GO" id="GO:0045892">
    <property type="term" value="P:negative regulation of DNA-templated transcription"/>
    <property type="evidence" value="ECO:0007669"/>
    <property type="project" value="TreeGrafter"/>
</dbReference>
<keyword evidence="3" id="KW-0804">Transcription</keyword>
<dbReference type="InterPro" id="IPR050707">
    <property type="entry name" value="HTH_MetabolicPath_Reg"/>
</dbReference>
<keyword evidence="1" id="KW-0805">Transcription regulation</keyword>
<dbReference type="InterPro" id="IPR036390">
    <property type="entry name" value="WH_DNA-bd_sf"/>
</dbReference>
<dbReference type="InterPro" id="IPR036388">
    <property type="entry name" value="WH-like_DNA-bd_sf"/>
</dbReference>
<accession>A0A543B9W2</accession>
<dbReference type="SUPFAM" id="SSF55781">
    <property type="entry name" value="GAF domain-like"/>
    <property type="match status" value="1"/>
</dbReference>
<protein>
    <submittedName>
        <fullName evidence="6">IclR family transcriptional regulator</fullName>
    </submittedName>
</protein>
<evidence type="ECO:0000259" key="5">
    <source>
        <dbReference type="PROSITE" id="PS51078"/>
    </source>
</evidence>
<dbReference type="PANTHER" id="PTHR30136">
    <property type="entry name" value="HELIX-TURN-HELIX TRANSCRIPTIONAL REGULATOR, ICLR FAMILY"/>
    <property type="match status" value="1"/>
</dbReference>
<dbReference type="Gene3D" id="1.10.10.10">
    <property type="entry name" value="Winged helix-like DNA-binding domain superfamily/Winged helix DNA-binding domain"/>
    <property type="match status" value="1"/>
</dbReference>